<dbReference type="RefSeq" id="WP_117302042.1">
    <property type="nucleotide sequence ID" value="NZ_QVQT02000006.1"/>
</dbReference>
<accession>A0A372IKF9</accession>
<reference evidence="2 3" key="1">
    <citation type="submission" date="2018-08" db="EMBL/GenBank/DDBJ databases">
        <title>Acidipila sp. 4G-K13, an acidobacterium isolated from forest soil.</title>
        <authorList>
            <person name="Gao Z.-H."/>
            <person name="Qiu L.-H."/>
        </authorList>
    </citation>
    <scope>NUCLEOTIDE SEQUENCE [LARGE SCALE GENOMIC DNA]</scope>
    <source>
        <strain evidence="2 3">4G-K13</strain>
    </source>
</reference>
<dbReference type="InterPro" id="IPR003347">
    <property type="entry name" value="JmjC_dom"/>
</dbReference>
<keyword evidence="3" id="KW-1185">Reference proteome</keyword>
<dbReference type="PROSITE" id="PS51184">
    <property type="entry name" value="JMJC"/>
    <property type="match status" value="1"/>
</dbReference>
<evidence type="ECO:0000313" key="2">
    <source>
        <dbReference type="EMBL" id="RFU15251.1"/>
    </source>
</evidence>
<dbReference type="EMBL" id="QVQT01000006">
    <property type="protein sequence ID" value="RFU15251.1"/>
    <property type="molecule type" value="Genomic_DNA"/>
</dbReference>
<dbReference type="Proteomes" id="UP000264702">
    <property type="component" value="Unassembled WGS sequence"/>
</dbReference>
<protein>
    <submittedName>
        <fullName evidence="2">Transcriptional regulator</fullName>
    </submittedName>
</protein>
<organism evidence="2 3">
    <name type="scientific">Paracidobacterium acidisoli</name>
    <dbReference type="NCBI Taxonomy" id="2303751"/>
    <lineage>
        <taxon>Bacteria</taxon>
        <taxon>Pseudomonadati</taxon>
        <taxon>Acidobacteriota</taxon>
        <taxon>Terriglobia</taxon>
        <taxon>Terriglobales</taxon>
        <taxon>Acidobacteriaceae</taxon>
        <taxon>Paracidobacterium</taxon>
    </lineage>
</organism>
<dbReference type="OrthoDB" id="112741at2"/>
<evidence type="ECO:0000259" key="1">
    <source>
        <dbReference type="PROSITE" id="PS51184"/>
    </source>
</evidence>
<dbReference type="SUPFAM" id="SSF51197">
    <property type="entry name" value="Clavaminate synthase-like"/>
    <property type="match status" value="1"/>
</dbReference>
<comment type="caution">
    <text evidence="2">The sequence shown here is derived from an EMBL/GenBank/DDBJ whole genome shotgun (WGS) entry which is preliminary data.</text>
</comment>
<feature type="domain" description="JmjC" evidence="1">
    <location>
        <begin position="110"/>
        <end position="257"/>
    </location>
</feature>
<evidence type="ECO:0000313" key="3">
    <source>
        <dbReference type="Proteomes" id="UP000264702"/>
    </source>
</evidence>
<gene>
    <name evidence="2" type="ORF">D0Y96_16295</name>
</gene>
<proteinExistence type="predicted"/>
<sequence>MSFSAAVESPSTESIFEAANPGFQENFDELPFAFSHCFNESHPLFQLSRLRRLMENPETRKGVYYDAGEIRVDQRWDSIPERKVTMEEAFDNIGNAGAWMIFRRVSLDPDYNMLLDQCLDEVKRLSGRKIDEDQKSQEAMIFVTSPNRVTSYHIDRECNFLMQVRGKKTINVFDRNDRDVMPEHELETFWSKDNNAGIYKPEYQDRAFVFEMKPGTGVHIPVNSPHWLKNGDNISISFSISYQYKDTNRKYVYQANYYLRRMGFQPTPPGRSALIDGTKKTFVEAGLKGKKLLQFGRH</sequence>
<dbReference type="AlphaFoldDB" id="A0A372IKF9"/>
<name>A0A372IKF9_9BACT</name>
<dbReference type="Gene3D" id="2.60.120.650">
    <property type="entry name" value="Cupin"/>
    <property type="match status" value="1"/>
</dbReference>